<evidence type="ECO:0000313" key="1">
    <source>
        <dbReference type="EMBL" id="CAF3970470.1"/>
    </source>
</evidence>
<dbReference type="PANTHER" id="PTHR47326">
    <property type="entry name" value="TRANSPOSABLE ELEMENT TC3 TRANSPOSASE-LIKE PROTEIN"/>
    <property type="match status" value="1"/>
</dbReference>
<dbReference type="InterPro" id="IPR036397">
    <property type="entry name" value="RNaseH_sf"/>
</dbReference>
<dbReference type="AlphaFoldDB" id="A0A8S2N0T5"/>
<feature type="non-terminal residue" evidence="1">
    <location>
        <position position="1"/>
    </location>
</feature>
<organism evidence="1 2">
    <name type="scientific">Rotaria magnacalcarata</name>
    <dbReference type="NCBI Taxonomy" id="392030"/>
    <lineage>
        <taxon>Eukaryota</taxon>
        <taxon>Metazoa</taxon>
        <taxon>Spiralia</taxon>
        <taxon>Gnathifera</taxon>
        <taxon>Rotifera</taxon>
        <taxon>Eurotatoria</taxon>
        <taxon>Bdelloidea</taxon>
        <taxon>Philodinida</taxon>
        <taxon>Philodinidae</taxon>
        <taxon>Rotaria</taxon>
    </lineage>
</organism>
<dbReference type="Proteomes" id="UP000676336">
    <property type="component" value="Unassembled WGS sequence"/>
</dbReference>
<dbReference type="Gene3D" id="3.30.420.10">
    <property type="entry name" value="Ribonuclease H-like superfamily/Ribonuclease H"/>
    <property type="match status" value="1"/>
</dbReference>
<dbReference type="EMBL" id="CAJOBI010003487">
    <property type="protein sequence ID" value="CAF3970470.1"/>
    <property type="molecule type" value="Genomic_DNA"/>
</dbReference>
<evidence type="ECO:0000313" key="2">
    <source>
        <dbReference type="Proteomes" id="UP000676336"/>
    </source>
</evidence>
<comment type="caution">
    <text evidence="1">The sequence shown here is derived from an EMBL/GenBank/DDBJ whole genome shotgun (WGS) entry which is preliminary data.</text>
</comment>
<dbReference type="GO" id="GO:0003676">
    <property type="term" value="F:nucleic acid binding"/>
    <property type="evidence" value="ECO:0007669"/>
    <property type="project" value="InterPro"/>
</dbReference>
<protein>
    <submittedName>
        <fullName evidence="1">Uncharacterized protein</fullName>
    </submittedName>
</protein>
<sequence>SVEDSPRSGRPTTVRTEENMQLVSETFAPNPQIPQRRASLDLSISCRTLQHLMQDLNLKPYNPRLLQPLNKDDRNQQLEFCNVTSQTYLQMLKDHIIPQLEEHSAFQIMIWQQDDAPLHCGKIVRDSLDDTFLNWIGRRGTVQLLS</sequence>
<name>A0A8S2N0T5_9BILA</name>
<gene>
    <name evidence="1" type="ORF">SMN809_LOCUS10296</name>
</gene>
<reference evidence="1" key="1">
    <citation type="submission" date="2021-02" db="EMBL/GenBank/DDBJ databases">
        <authorList>
            <person name="Nowell W R."/>
        </authorList>
    </citation>
    <scope>NUCLEOTIDE SEQUENCE</scope>
</reference>
<accession>A0A8S2N0T5</accession>
<dbReference type="PANTHER" id="PTHR47326:SF1">
    <property type="entry name" value="HTH PSQ-TYPE DOMAIN-CONTAINING PROTEIN"/>
    <property type="match status" value="1"/>
</dbReference>
<proteinExistence type="predicted"/>